<dbReference type="EMBL" id="MU006617">
    <property type="protein sequence ID" value="KAF2742020.1"/>
    <property type="molecule type" value="Genomic_DNA"/>
</dbReference>
<accession>A0A6A6UX91</accession>
<name>A0A6A6UX91_9PLEO</name>
<evidence type="ECO:0000313" key="2">
    <source>
        <dbReference type="Proteomes" id="UP000799440"/>
    </source>
</evidence>
<dbReference type="OrthoDB" id="2157530at2759"/>
<keyword evidence="2" id="KW-1185">Reference proteome</keyword>
<proteinExistence type="predicted"/>
<sequence length="134" mass="14461">MCTAERGVPLHGTGVVARTTTGMPIASILLGEDEDDIPEYKAWFSTMKLIMESTLDKRAVFISAAGYVGLVPRYAREGDKVSVVFGHDVPVVLREVTGTGPWTLIGECYVASMMDGEYAVLLEEGGFDNTLAAR</sequence>
<dbReference type="Pfam" id="PF26639">
    <property type="entry name" value="Het-6_barrel"/>
    <property type="match status" value="1"/>
</dbReference>
<protein>
    <submittedName>
        <fullName evidence="1">Uncharacterized protein</fullName>
    </submittedName>
</protein>
<gene>
    <name evidence="1" type="ORF">M011DRAFT_472600</name>
</gene>
<dbReference type="AlphaFoldDB" id="A0A6A6UX91"/>
<evidence type="ECO:0000313" key="1">
    <source>
        <dbReference type="EMBL" id="KAF2742020.1"/>
    </source>
</evidence>
<organism evidence="1 2">
    <name type="scientific">Sporormia fimetaria CBS 119925</name>
    <dbReference type="NCBI Taxonomy" id="1340428"/>
    <lineage>
        <taxon>Eukaryota</taxon>
        <taxon>Fungi</taxon>
        <taxon>Dikarya</taxon>
        <taxon>Ascomycota</taxon>
        <taxon>Pezizomycotina</taxon>
        <taxon>Dothideomycetes</taxon>
        <taxon>Pleosporomycetidae</taxon>
        <taxon>Pleosporales</taxon>
        <taxon>Sporormiaceae</taxon>
        <taxon>Sporormia</taxon>
    </lineage>
</organism>
<dbReference type="Proteomes" id="UP000799440">
    <property type="component" value="Unassembled WGS sequence"/>
</dbReference>
<reference evidence="1" key="1">
    <citation type="journal article" date="2020" name="Stud. Mycol.">
        <title>101 Dothideomycetes genomes: a test case for predicting lifestyles and emergence of pathogens.</title>
        <authorList>
            <person name="Haridas S."/>
            <person name="Albert R."/>
            <person name="Binder M."/>
            <person name="Bloem J."/>
            <person name="Labutti K."/>
            <person name="Salamov A."/>
            <person name="Andreopoulos B."/>
            <person name="Baker S."/>
            <person name="Barry K."/>
            <person name="Bills G."/>
            <person name="Bluhm B."/>
            <person name="Cannon C."/>
            <person name="Castanera R."/>
            <person name="Culley D."/>
            <person name="Daum C."/>
            <person name="Ezra D."/>
            <person name="Gonzalez J."/>
            <person name="Henrissat B."/>
            <person name="Kuo A."/>
            <person name="Liang C."/>
            <person name="Lipzen A."/>
            <person name="Lutzoni F."/>
            <person name="Magnuson J."/>
            <person name="Mondo S."/>
            <person name="Nolan M."/>
            <person name="Ohm R."/>
            <person name="Pangilinan J."/>
            <person name="Park H.-J."/>
            <person name="Ramirez L."/>
            <person name="Alfaro M."/>
            <person name="Sun H."/>
            <person name="Tritt A."/>
            <person name="Yoshinaga Y."/>
            <person name="Zwiers L.-H."/>
            <person name="Turgeon B."/>
            <person name="Goodwin S."/>
            <person name="Spatafora J."/>
            <person name="Crous P."/>
            <person name="Grigoriev I."/>
        </authorList>
    </citation>
    <scope>NUCLEOTIDE SEQUENCE</scope>
    <source>
        <strain evidence="1">CBS 119925</strain>
    </source>
</reference>